<protein>
    <submittedName>
        <fullName evidence="1">Uncharacterized protein</fullName>
    </submittedName>
</protein>
<dbReference type="AlphaFoldDB" id="A0AAD7WQD3"/>
<evidence type="ECO:0000313" key="1">
    <source>
        <dbReference type="EMBL" id="KAJ8405133.1"/>
    </source>
</evidence>
<keyword evidence="2" id="KW-1185">Reference proteome</keyword>
<name>A0AAD7WQD3_9TELE</name>
<accession>A0AAD7WQD3</accession>
<proteinExistence type="predicted"/>
<comment type="caution">
    <text evidence="1">The sequence shown here is derived from an EMBL/GenBank/DDBJ whole genome shotgun (WGS) entry which is preliminary data.</text>
</comment>
<dbReference type="PANTHER" id="PTHR46114">
    <property type="entry name" value="APPLE DOMAIN-CONTAINING PROTEIN"/>
    <property type="match status" value="1"/>
</dbReference>
<gene>
    <name evidence="1" type="ORF">AAFF_G00321240</name>
</gene>
<dbReference type="EMBL" id="JAINUG010000049">
    <property type="protein sequence ID" value="KAJ8405133.1"/>
    <property type="molecule type" value="Genomic_DNA"/>
</dbReference>
<dbReference type="PANTHER" id="PTHR46114:SF1">
    <property type="entry name" value="ZAD DOMAIN-CONTAINING PROTEIN"/>
    <property type="match status" value="1"/>
</dbReference>
<evidence type="ECO:0000313" key="2">
    <source>
        <dbReference type="Proteomes" id="UP001221898"/>
    </source>
</evidence>
<organism evidence="1 2">
    <name type="scientific">Aldrovandia affinis</name>
    <dbReference type="NCBI Taxonomy" id="143900"/>
    <lineage>
        <taxon>Eukaryota</taxon>
        <taxon>Metazoa</taxon>
        <taxon>Chordata</taxon>
        <taxon>Craniata</taxon>
        <taxon>Vertebrata</taxon>
        <taxon>Euteleostomi</taxon>
        <taxon>Actinopterygii</taxon>
        <taxon>Neopterygii</taxon>
        <taxon>Teleostei</taxon>
        <taxon>Notacanthiformes</taxon>
        <taxon>Halosauridae</taxon>
        <taxon>Aldrovandia</taxon>
    </lineage>
</organism>
<dbReference type="Proteomes" id="UP001221898">
    <property type="component" value="Unassembled WGS sequence"/>
</dbReference>
<reference evidence="1" key="1">
    <citation type="journal article" date="2023" name="Science">
        <title>Genome structures resolve the early diversification of teleost fishes.</title>
        <authorList>
            <person name="Parey E."/>
            <person name="Louis A."/>
            <person name="Montfort J."/>
            <person name="Bouchez O."/>
            <person name="Roques C."/>
            <person name="Iampietro C."/>
            <person name="Lluch J."/>
            <person name="Castinel A."/>
            <person name="Donnadieu C."/>
            <person name="Desvignes T."/>
            <person name="Floi Bucao C."/>
            <person name="Jouanno E."/>
            <person name="Wen M."/>
            <person name="Mejri S."/>
            <person name="Dirks R."/>
            <person name="Jansen H."/>
            <person name="Henkel C."/>
            <person name="Chen W.J."/>
            <person name="Zahm M."/>
            <person name="Cabau C."/>
            <person name="Klopp C."/>
            <person name="Thompson A.W."/>
            <person name="Robinson-Rechavi M."/>
            <person name="Braasch I."/>
            <person name="Lecointre G."/>
            <person name="Bobe J."/>
            <person name="Postlethwait J.H."/>
            <person name="Berthelot C."/>
            <person name="Roest Crollius H."/>
            <person name="Guiguen Y."/>
        </authorList>
    </citation>
    <scope>NUCLEOTIDE SEQUENCE</scope>
    <source>
        <strain evidence="1">NC1722</strain>
    </source>
</reference>
<sequence length="84" mass="9566">MTAVKARAWNAFTNVVQNFLGNKKDDNYREIVEELLLSLRALGCRMSIKVHYLHSHLSKFPDNLGDVAISIHEEEVLDHTPCSD</sequence>